<organism evidence="3">
    <name type="scientific">Chaetomium thermophilum (strain DSM 1495 / CBS 144.50 / IMI 039719)</name>
    <name type="common">Thermochaetoides thermophila</name>
    <dbReference type="NCBI Taxonomy" id="759272"/>
    <lineage>
        <taxon>Eukaryota</taxon>
        <taxon>Fungi</taxon>
        <taxon>Dikarya</taxon>
        <taxon>Ascomycota</taxon>
        <taxon>Pezizomycotina</taxon>
        <taxon>Sordariomycetes</taxon>
        <taxon>Sordariomycetidae</taxon>
        <taxon>Sordariales</taxon>
        <taxon>Chaetomiaceae</taxon>
        <taxon>Thermochaetoides</taxon>
    </lineage>
</organism>
<reference evidence="2 3" key="1">
    <citation type="journal article" date="2011" name="Cell">
        <title>Insight into structure and assembly of the nuclear pore complex by utilizing the genome of a eukaryotic thermophile.</title>
        <authorList>
            <person name="Amlacher S."/>
            <person name="Sarges P."/>
            <person name="Flemming D."/>
            <person name="van Noort V."/>
            <person name="Kunze R."/>
            <person name="Devos D.P."/>
            <person name="Arumugam M."/>
            <person name="Bork P."/>
            <person name="Hurt E."/>
        </authorList>
    </citation>
    <scope>NUCLEOTIDE SEQUENCE [LARGE SCALE GENOMIC DNA]</scope>
    <source>
        <strain evidence="3">DSM 1495 / CBS 144.50 / IMI 039719</strain>
    </source>
</reference>
<dbReference type="EMBL" id="GL988047">
    <property type="protein sequence ID" value="EGS17560.1"/>
    <property type="molecule type" value="Genomic_DNA"/>
</dbReference>
<dbReference type="OMA" id="RGIFSYQ"/>
<dbReference type="PANTHER" id="PTHR10900:SF77">
    <property type="entry name" value="FI19380P1"/>
    <property type="match status" value="1"/>
</dbReference>
<dbReference type="SUPFAM" id="SSF82153">
    <property type="entry name" value="FAS1 domain"/>
    <property type="match status" value="2"/>
</dbReference>
<protein>
    <recommendedName>
        <fullName evidence="1">FAS1 domain-containing protein</fullName>
    </recommendedName>
</protein>
<dbReference type="AlphaFoldDB" id="G0SH71"/>
<dbReference type="STRING" id="759272.G0SH71"/>
<feature type="domain" description="FAS1" evidence="1">
    <location>
        <begin position="229"/>
        <end position="381"/>
    </location>
</feature>
<proteinExistence type="predicted"/>
<sequence>MRAKDHMLQAEESILRFQARETWKPAPFAAMSSPQQVGCRGPLLSCWVLQPHFDAFLKEKVSDYFRARLAITPRLTTCQTLADVLAAQSATLSTLTSWLESEELIYSILSSASGVTLLAPSNNAMAQLYNTPLAAQLAEDANLLTAFLSYHVLDGLYWISNLTVDRSFPTMLNIAGYSNITGGQRIISRSDDGAITFYTGNAAQSTVQPYDFPYANGILHVIDSVLTIPPSLTDTLLSANLTAALGAIRRAKAETSINQANDLTIFAPNNQAFNAIGSLVAGLTADELTTVLGYHVIRGKVLYSEQIVDDINNAASGSTSGTGSVAGLSGSGSGVASQATSQGGNVYFRIENGRLFINSACVIQADLLVANGIVHIIDGVLNPANSTATPNPTAATQAPAFVGASSTPGGVPFTSGVVSSTSASTPSVIYTTTPSASASLIGAAPGTTPAADIAMLVGVSVGLMVL</sequence>
<evidence type="ECO:0000313" key="2">
    <source>
        <dbReference type="EMBL" id="EGS17560.1"/>
    </source>
</evidence>
<dbReference type="Gene3D" id="2.30.180.10">
    <property type="entry name" value="FAS1 domain"/>
    <property type="match status" value="2"/>
</dbReference>
<evidence type="ECO:0000259" key="1">
    <source>
        <dbReference type="PROSITE" id="PS50213"/>
    </source>
</evidence>
<dbReference type="PROSITE" id="PS50213">
    <property type="entry name" value="FAS1"/>
    <property type="match status" value="2"/>
</dbReference>
<dbReference type="RefSeq" id="XP_006697178.1">
    <property type="nucleotide sequence ID" value="XM_006697115.1"/>
</dbReference>
<dbReference type="GeneID" id="18260932"/>
<keyword evidence="3" id="KW-1185">Reference proteome</keyword>
<dbReference type="eggNOG" id="KOG1437">
    <property type="taxonomic scope" value="Eukaryota"/>
</dbReference>
<dbReference type="GO" id="GO:0000329">
    <property type="term" value="C:fungal-type vacuole membrane"/>
    <property type="evidence" value="ECO:0007669"/>
    <property type="project" value="TreeGrafter"/>
</dbReference>
<dbReference type="Pfam" id="PF02469">
    <property type="entry name" value="Fasciclin"/>
    <property type="match status" value="2"/>
</dbReference>
<dbReference type="HOGENOM" id="CLU_031281_2_3_1"/>
<dbReference type="KEGG" id="cthr:CTHT_0068940"/>
<accession>G0SH71</accession>
<dbReference type="InterPro" id="IPR000782">
    <property type="entry name" value="FAS1_domain"/>
</dbReference>
<feature type="domain" description="FAS1" evidence="1">
    <location>
        <begin position="79"/>
        <end position="226"/>
    </location>
</feature>
<dbReference type="PANTHER" id="PTHR10900">
    <property type="entry name" value="PERIOSTIN-RELATED"/>
    <property type="match status" value="1"/>
</dbReference>
<dbReference type="OrthoDB" id="286301at2759"/>
<dbReference type="Proteomes" id="UP000008066">
    <property type="component" value="Unassembled WGS sequence"/>
</dbReference>
<name>G0SH71_CHATD</name>
<dbReference type="InterPro" id="IPR036378">
    <property type="entry name" value="FAS1_dom_sf"/>
</dbReference>
<dbReference type="SMART" id="SM00554">
    <property type="entry name" value="FAS1"/>
    <property type="match status" value="2"/>
</dbReference>
<gene>
    <name evidence="2" type="ORF">CTHT_0068940</name>
</gene>
<dbReference type="GO" id="GO:0016236">
    <property type="term" value="P:macroautophagy"/>
    <property type="evidence" value="ECO:0007669"/>
    <property type="project" value="TreeGrafter"/>
</dbReference>
<dbReference type="InterPro" id="IPR050904">
    <property type="entry name" value="Adhesion/Biosynth-related"/>
</dbReference>
<evidence type="ECO:0000313" key="3">
    <source>
        <dbReference type="Proteomes" id="UP000008066"/>
    </source>
</evidence>